<dbReference type="InterPro" id="IPR000794">
    <property type="entry name" value="Beta-ketoacyl_synthase"/>
</dbReference>
<dbReference type="PANTHER" id="PTHR11712:SF320">
    <property type="entry name" value="BETA-KETOACYL SYNTHASE"/>
    <property type="match status" value="1"/>
</dbReference>
<dbReference type="SUPFAM" id="SSF53901">
    <property type="entry name" value="Thiolase-like"/>
    <property type="match status" value="2"/>
</dbReference>
<dbReference type="InterPro" id="IPR016039">
    <property type="entry name" value="Thiolase-like"/>
</dbReference>
<dbReference type="AlphaFoldDB" id="A4JHV9"/>
<sequence>MLPRAFRLPDAILVNPLLLSHFTSTSCIGRGVDATVDALRTARGGLSPCRFERAELDTWIGAVDGLDAQPVRADLADFDCRNNRLAQLALVQDGFDARVAAAVARYGAQRVGVFVGTSTSGILETERAYMRRDPAGGALPAGFRYAHTHNPYSAAAFVRAYCGLRGPATAISSACSSGAKVFGSARRMIEAGLIDAAVVGGVDTLCLTTLYGFNSLELLSRQPCRPFDVARDGISIGEAAAFALLERVPAERDALDDDAILLLGIGESSDAHHMSSPHPEGLGARLAIEQALASAGLDATDIDYVNLHGTATPSNDAAESRAVGALLARTPCSSTKGATGHTLGAAGALEAVITALALREGFVPAGVNTTQPDPALAADYVLASRAAQMRTALSNSFGFGGTNCTLVFGRADHASANRREPT</sequence>
<dbReference type="eggNOG" id="COG0304">
    <property type="taxonomic scope" value="Bacteria"/>
</dbReference>
<protein>
    <submittedName>
        <fullName evidence="5">Beta-ketoacyl synthase</fullName>
    </submittedName>
</protein>
<dbReference type="NCBIfam" id="NF006618">
    <property type="entry name" value="PRK09185.1"/>
    <property type="match status" value="1"/>
</dbReference>
<dbReference type="Gene3D" id="3.40.47.10">
    <property type="match status" value="1"/>
</dbReference>
<keyword evidence="2 3" id="KW-0808">Transferase</keyword>
<evidence type="ECO:0000313" key="6">
    <source>
        <dbReference type="Proteomes" id="UP000002287"/>
    </source>
</evidence>
<dbReference type="PROSITE" id="PS52004">
    <property type="entry name" value="KS3_2"/>
    <property type="match status" value="1"/>
</dbReference>
<evidence type="ECO:0000259" key="4">
    <source>
        <dbReference type="PROSITE" id="PS52004"/>
    </source>
</evidence>
<gene>
    <name evidence="5" type="ordered locus">Bcep1808_2871</name>
</gene>
<dbReference type="PROSITE" id="PS51257">
    <property type="entry name" value="PROKAR_LIPOPROTEIN"/>
    <property type="match status" value="1"/>
</dbReference>
<dbReference type="InterPro" id="IPR014030">
    <property type="entry name" value="Ketoacyl_synth_N"/>
</dbReference>
<evidence type="ECO:0000256" key="1">
    <source>
        <dbReference type="ARBA" id="ARBA00008467"/>
    </source>
</evidence>
<dbReference type="Proteomes" id="UP000002287">
    <property type="component" value="Chromosome 1"/>
</dbReference>
<proteinExistence type="inferred from homology"/>
<dbReference type="GO" id="GO:0004315">
    <property type="term" value="F:3-oxoacyl-[acyl-carrier-protein] synthase activity"/>
    <property type="evidence" value="ECO:0007669"/>
    <property type="project" value="InterPro"/>
</dbReference>
<dbReference type="InterPro" id="IPR014031">
    <property type="entry name" value="Ketoacyl_synth_C"/>
</dbReference>
<dbReference type="PANTHER" id="PTHR11712">
    <property type="entry name" value="POLYKETIDE SYNTHASE-RELATED"/>
    <property type="match status" value="1"/>
</dbReference>
<accession>A4JHV9</accession>
<dbReference type="GO" id="GO:0006633">
    <property type="term" value="P:fatty acid biosynthetic process"/>
    <property type="evidence" value="ECO:0007669"/>
    <property type="project" value="InterPro"/>
</dbReference>
<dbReference type="Pfam" id="PF02801">
    <property type="entry name" value="Ketoacyl-synt_C"/>
    <property type="match status" value="1"/>
</dbReference>
<organism evidence="5 6">
    <name type="scientific">Burkholderia vietnamiensis (strain G4 / LMG 22486)</name>
    <name type="common">Burkholderia cepacia (strain R1808)</name>
    <dbReference type="NCBI Taxonomy" id="269482"/>
    <lineage>
        <taxon>Bacteria</taxon>
        <taxon>Pseudomonadati</taxon>
        <taxon>Pseudomonadota</taxon>
        <taxon>Betaproteobacteria</taxon>
        <taxon>Burkholderiales</taxon>
        <taxon>Burkholderiaceae</taxon>
        <taxon>Burkholderia</taxon>
        <taxon>Burkholderia cepacia complex</taxon>
    </lineage>
</organism>
<evidence type="ECO:0000313" key="5">
    <source>
        <dbReference type="EMBL" id="ABO55862.1"/>
    </source>
</evidence>
<dbReference type="InterPro" id="IPR020841">
    <property type="entry name" value="PKS_Beta-ketoAc_synthase_dom"/>
</dbReference>
<evidence type="ECO:0000256" key="3">
    <source>
        <dbReference type="RuleBase" id="RU003694"/>
    </source>
</evidence>
<dbReference type="KEGG" id="bvi:Bcep1808_2871"/>
<dbReference type="CDD" id="cd00834">
    <property type="entry name" value="KAS_I_II"/>
    <property type="match status" value="1"/>
</dbReference>
<comment type="similarity">
    <text evidence="1 3">Belongs to the thiolase-like superfamily. Beta-ketoacyl-ACP synthases family.</text>
</comment>
<feature type="domain" description="Ketosynthase family 3 (KS3)" evidence="4">
    <location>
        <begin position="1"/>
        <end position="410"/>
    </location>
</feature>
<dbReference type="EMBL" id="CP000614">
    <property type="protein sequence ID" value="ABO55862.1"/>
    <property type="molecule type" value="Genomic_DNA"/>
</dbReference>
<dbReference type="SMART" id="SM00825">
    <property type="entry name" value="PKS_KS"/>
    <property type="match status" value="1"/>
</dbReference>
<evidence type="ECO:0000256" key="2">
    <source>
        <dbReference type="ARBA" id="ARBA00022679"/>
    </source>
</evidence>
<dbReference type="HOGENOM" id="CLU_000022_69_0_4"/>
<reference evidence="6" key="1">
    <citation type="submission" date="2007-03" db="EMBL/GenBank/DDBJ databases">
        <title>Complete sequence of chromosome 1 of Burkholderia vietnamiensis G4.</title>
        <authorList>
            <consortium name="US DOE Joint Genome Institute"/>
            <person name="Copeland A."/>
            <person name="Lucas S."/>
            <person name="Lapidus A."/>
            <person name="Barry K."/>
            <person name="Detter J.C."/>
            <person name="Glavina del Rio T."/>
            <person name="Hammon N."/>
            <person name="Israni S."/>
            <person name="Dalin E."/>
            <person name="Tice H."/>
            <person name="Pitluck S."/>
            <person name="Chain P."/>
            <person name="Malfatti S."/>
            <person name="Shin M."/>
            <person name="Vergez L."/>
            <person name="Schmutz J."/>
            <person name="Larimer F."/>
            <person name="Land M."/>
            <person name="Hauser L."/>
            <person name="Kyrpides N."/>
            <person name="Tiedje J."/>
            <person name="Richardson P."/>
        </authorList>
    </citation>
    <scope>NUCLEOTIDE SEQUENCE [LARGE SCALE GENOMIC DNA]</scope>
    <source>
        <strain evidence="6">G4 / LMG 22486</strain>
    </source>
</reference>
<name>A4JHV9_BURVG</name>
<dbReference type="Pfam" id="PF00109">
    <property type="entry name" value="ketoacyl-synt"/>
    <property type="match status" value="1"/>
</dbReference>
<dbReference type="PROSITE" id="PS00606">
    <property type="entry name" value="KS3_1"/>
    <property type="match status" value="1"/>
</dbReference>
<dbReference type="InterPro" id="IPR018201">
    <property type="entry name" value="Ketoacyl_synth_AS"/>
</dbReference>
<dbReference type="GO" id="GO:0005829">
    <property type="term" value="C:cytosol"/>
    <property type="evidence" value="ECO:0007669"/>
    <property type="project" value="TreeGrafter"/>
</dbReference>